<keyword evidence="4" id="KW-0732">Signal</keyword>
<proteinExistence type="inferred from homology"/>
<gene>
    <name evidence="5" type="ORF">OSB04_013882</name>
</gene>
<dbReference type="Proteomes" id="UP001172457">
    <property type="component" value="Chromosome 3"/>
</dbReference>
<dbReference type="InterPro" id="IPR016024">
    <property type="entry name" value="ARM-type_fold"/>
</dbReference>
<comment type="similarity">
    <text evidence="1">Belongs to the importin alpha family.</text>
</comment>
<feature type="chain" id="PRO_5041260346" evidence="4">
    <location>
        <begin position="17"/>
        <end position="134"/>
    </location>
</feature>
<sequence>MFLLQVVLALANLAGESPISRDLVLRHGALMPLLSQIRKDAKLSMLISATWALSNFYRGNPRPPFEQMKLALPALKFLVDYDDEKVLAYSCCALSYMYGGMNYEIQAVIDADICEHLLELIMDVVLHYGHVFFA</sequence>
<reference evidence="5" key="1">
    <citation type="submission" date="2023-03" db="EMBL/GenBank/DDBJ databases">
        <title>Chromosome-scale reference genome and RAD-based genetic map of yellow starthistle (Centaurea solstitialis) reveal putative structural variation and QTLs associated with invader traits.</title>
        <authorList>
            <person name="Reatini B."/>
            <person name="Cang F.A."/>
            <person name="Jiang Q."/>
            <person name="Mckibben M.T.W."/>
            <person name="Barker M.S."/>
            <person name="Rieseberg L.H."/>
            <person name="Dlugosch K.M."/>
        </authorList>
    </citation>
    <scope>NUCLEOTIDE SEQUENCE</scope>
    <source>
        <strain evidence="5">CAN-66</strain>
        <tissue evidence="5">Leaf</tissue>
    </source>
</reference>
<name>A0AA38TYT5_9ASTR</name>
<evidence type="ECO:0000256" key="1">
    <source>
        <dbReference type="ARBA" id="ARBA00010394"/>
    </source>
</evidence>
<dbReference type="EMBL" id="JARYMX010000003">
    <property type="protein sequence ID" value="KAJ9559268.1"/>
    <property type="molecule type" value="Genomic_DNA"/>
</dbReference>
<keyword evidence="3" id="KW-0653">Protein transport</keyword>
<dbReference type="GO" id="GO:0015031">
    <property type="term" value="P:protein transport"/>
    <property type="evidence" value="ECO:0007669"/>
    <property type="project" value="UniProtKB-KW"/>
</dbReference>
<keyword evidence="2" id="KW-0813">Transport</keyword>
<evidence type="ECO:0000313" key="5">
    <source>
        <dbReference type="EMBL" id="KAJ9559268.1"/>
    </source>
</evidence>
<dbReference type="SUPFAM" id="SSF48371">
    <property type="entry name" value="ARM repeat"/>
    <property type="match status" value="1"/>
</dbReference>
<dbReference type="Gene3D" id="1.25.10.10">
    <property type="entry name" value="Leucine-rich Repeat Variant"/>
    <property type="match status" value="1"/>
</dbReference>
<keyword evidence="6" id="KW-1185">Reference proteome</keyword>
<evidence type="ECO:0000256" key="2">
    <source>
        <dbReference type="ARBA" id="ARBA00022448"/>
    </source>
</evidence>
<evidence type="ECO:0000256" key="3">
    <source>
        <dbReference type="ARBA" id="ARBA00022927"/>
    </source>
</evidence>
<feature type="signal peptide" evidence="4">
    <location>
        <begin position="1"/>
        <end position="16"/>
    </location>
</feature>
<evidence type="ECO:0000256" key="4">
    <source>
        <dbReference type="SAM" id="SignalP"/>
    </source>
</evidence>
<dbReference type="AlphaFoldDB" id="A0AA38TYT5"/>
<comment type="caution">
    <text evidence="5">The sequence shown here is derived from an EMBL/GenBank/DDBJ whole genome shotgun (WGS) entry which is preliminary data.</text>
</comment>
<organism evidence="5 6">
    <name type="scientific">Centaurea solstitialis</name>
    <name type="common">yellow star-thistle</name>
    <dbReference type="NCBI Taxonomy" id="347529"/>
    <lineage>
        <taxon>Eukaryota</taxon>
        <taxon>Viridiplantae</taxon>
        <taxon>Streptophyta</taxon>
        <taxon>Embryophyta</taxon>
        <taxon>Tracheophyta</taxon>
        <taxon>Spermatophyta</taxon>
        <taxon>Magnoliopsida</taxon>
        <taxon>eudicotyledons</taxon>
        <taxon>Gunneridae</taxon>
        <taxon>Pentapetalae</taxon>
        <taxon>asterids</taxon>
        <taxon>campanulids</taxon>
        <taxon>Asterales</taxon>
        <taxon>Asteraceae</taxon>
        <taxon>Carduoideae</taxon>
        <taxon>Cardueae</taxon>
        <taxon>Centaureinae</taxon>
        <taxon>Centaurea</taxon>
    </lineage>
</organism>
<dbReference type="InterPro" id="IPR011989">
    <property type="entry name" value="ARM-like"/>
</dbReference>
<accession>A0AA38TYT5</accession>
<protein>
    <submittedName>
        <fullName evidence="5">Uncharacterized protein</fullName>
    </submittedName>
</protein>
<dbReference type="PANTHER" id="PTHR23316">
    <property type="entry name" value="IMPORTIN ALPHA"/>
    <property type="match status" value="1"/>
</dbReference>
<evidence type="ECO:0000313" key="6">
    <source>
        <dbReference type="Proteomes" id="UP001172457"/>
    </source>
</evidence>